<protein>
    <submittedName>
        <fullName evidence="2">Uncharacterized protein</fullName>
    </submittedName>
</protein>
<evidence type="ECO:0000313" key="3">
    <source>
        <dbReference type="Proteomes" id="UP001140091"/>
    </source>
</evidence>
<feature type="transmembrane region" description="Helical" evidence="1">
    <location>
        <begin position="94"/>
        <end position="114"/>
    </location>
</feature>
<evidence type="ECO:0000313" key="2">
    <source>
        <dbReference type="EMBL" id="KAJ2932342.1"/>
    </source>
</evidence>
<feature type="non-terminal residue" evidence="2">
    <location>
        <position position="551"/>
    </location>
</feature>
<dbReference type="OrthoDB" id="2970724at2759"/>
<name>A0A9W8JCY7_9AGAR</name>
<comment type="caution">
    <text evidence="2">The sequence shown here is derived from an EMBL/GenBank/DDBJ whole genome shotgun (WGS) entry which is preliminary data.</text>
</comment>
<keyword evidence="1" id="KW-1133">Transmembrane helix</keyword>
<gene>
    <name evidence="2" type="ORF">H1R20_g4751</name>
</gene>
<proteinExistence type="predicted"/>
<feature type="transmembrane region" description="Helical" evidence="1">
    <location>
        <begin position="487"/>
        <end position="507"/>
    </location>
</feature>
<dbReference type="EMBL" id="JANBPK010000774">
    <property type="protein sequence ID" value="KAJ2932342.1"/>
    <property type="molecule type" value="Genomic_DNA"/>
</dbReference>
<reference evidence="2" key="1">
    <citation type="submission" date="2022-06" db="EMBL/GenBank/DDBJ databases">
        <title>Genome Sequence of Candolleomyces eurysporus.</title>
        <authorList>
            <person name="Buettner E."/>
        </authorList>
    </citation>
    <scope>NUCLEOTIDE SEQUENCE</scope>
    <source>
        <strain evidence="2">VTCC 930004</strain>
    </source>
</reference>
<dbReference type="AlphaFoldDB" id="A0A9W8JCY7"/>
<accession>A0A9W8JCY7</accession>
<organism evidence="2 3">
    <name type="scientific">Candolleomyces eurysporus</name>
    <dbReference type="NCBI Taxonomy" id="2828524"/>
    <lineage>
        <taxon>Eukaryota</taxon>
        <taxon>Fungi</taxon>
        <taxon>Dikarya</taxon>
        <taxon>Basidiomycota</taxon>
        <taxon>Agaricomycotina</taxon>
        <taxon>Agaricomycetes</taxon>
        <taxon>Agaricomycetidae</taxon>
        <taxon>Agaricales</taxon>
        <taxon>Agaricineae</taxon>
        <taxon>Psathyrellaceae</taxon>
        <taxon>Candolleomyces</taxon>
    </lineage>
</organism>
<keyword evidence="1" id="KW-0812">Transmembrane</keyword>
<keyword evidence="1" id="KW-0472">Membrane</keyword>
<feature type="transmembrane region" description="Helical" evidence="1">
    <location>
        <begin position="53"/>
        <end position="73"/>
    </location>
</feature>
<keyword evidence="3" id="KW-1185">Reference proteome</keyword>
<evidence type="ECO:0000256" key="1">
    <source>
        <dbReference type="SAM" id="Phobius"/>
    </source>
</evidence>
<sequence length="551" mass="61589">MTEPIQQEAESTVTYEEIPLARRTTSDSLTTGGDVNDDFVPDPAFTTGWDRGLSFLLFNAVVTLCWGIILAIFSSRVVPIKWFLSERGKRFPRVTNVIITLISTLTTMHITYILQGVCDQYTSYLVAEGCTVGQLRWTQGVKELSISTKFSDKENLWSKKRIVAILQPQSFFKHVWFRDWVPCGSDRNDLTLEPTPYLNETLQAAADKLSLTVGMQLGNYNEQVAGNTTSRVAARTYRKDSYAYGAIGGLENGLLEVPGVQFTAICSSNPTDAEGIWRSIFPERSLPELSMNGTEIVGLTDAPVPATMRSVDSEDGSPDDGNLDNFHHRMYALVRPTADGALITIEPDHDGTRSNVTVCGWKALPKLVYAQTISFTARSLSTKDATMYPTIIGRATWSTLRGMAHAARYGASLQAIRQTATTPSFQVLETILADGGKAAITFYNEHFWEHYNPRKQNKPQPPSAPRRCDSNNRTVAEHWRFGNSNNLGYIAIVLTIGISLFTIWMVIRLKPRRRMRDWTLDVAKVFELGRDEQVSQEQVFYVVGGKLVERV</sequence>
<dbReference type="Proteomes" id="UP001140091">
    <property type="component" value="Unassembled WGS sequence"/>
</dbReference>